<dbReference type="GO" id="GO:0005737">
    <property type="term" value="C:cytoplasm"/>
    <property type="evidence" value="ECO:0007669"/>
    <property type="project" value="TreeGrafter"/>
</dbReference>
<proteinExistence type="inferred from homology"/>
<dbReference type="InterPro" id="IPR002347">
    <property type="entry name" value="SDR_fam"/>
</dbReference>
<evidence type="ECO:0000256" key="1">
    <source>
        <dbReference type="ARBA" id="ARBA00006484"/>
    </source>
</evidence>
<gene>
    <name evidence="4" type="ORF">EDD36DRAFT_417665</name>
</gene>
<keyword evidence="5" id="KW-1185">Reference proteome</keyword>
<keyword evidence="3" id="KW-0560">Oxidoreductase</keyword>
<accession>A0AAN6DYL5</accession>
<name>A0AAN6DYL5_9EURO</name>
<comment type="similarity">
    <text evidence="1">Belongs to the short-chain dehydrogenases/reductases (SDR) family.</text>
</comment>
<evidence type="ECO:0000256" key="2">
    <source>
        <dbReference type="ARBA" id="ARBA00022857"/>
    </source>
</evidence>
<protein>
    <submittedName>
        <fullName evidence="4">3-beta-hydroxysteroid dehydrogenase</fullName>
    </submittedName>
</protein>
<sequence>MTDTPRVAVISGGGSGMGLEATTQLTKRGGWNVHILDVSEERGKEVVQRLGSTVTFHKTDVTSYASLSSAFEKIFDIEGRLDFVYANAGIKETGDLYAVAKDTKAPPEVNQLTVDLNLKSVINQSYLASHYFQLSPSKGQGTNLVMTGSAGSVYPLDSAPMYAASKFGVLGFCWSIAKMYKQRFGIRVNTVLPAPVPTNLVTKEEWAGFDSSLFTPPSAIVDVVLKLVDGKDMKDSNGTAFAGKDCVGKAVEVIQGDYYFRTPMAWCNDKMFQAMAANDL</sequence>
<dbReference type="Pfam" id="PF00106">
    <property type="entry name" value="adh_short"/>
    <property type="match status" value="1"/>
</dbReference>
<dbReference type="AlphaFoldDB" id="A0AAN6DYL5"/>
<dbReference type="InterPro" id="IPR036291">
    <property type="entry name" value="NAD(P)-bd_dom_sf"/>
</dbReference>
<dbReference type="Proteomes" id="UP001203852">
    <property type="component" value="Unassembled WGS sequence"/>
</dbReference>
<reference evidence="4" key="1">
    <citation type="journal article" date="2022" name="bioRxiv">
        <title>Deciphering the potential niche of two novel black yeast fungi from a biological soil crust based on their genomes, phenotypes, and melanin regulation.</title>
        <authorList>
            <consortium name="DOE Joint Genome Institute"/>
            <person name="Carr E.C."/>
            <person name="Barton Q."/>
            <person name="Grambo S."/>
            <person name="Sullivan M."/>
            <person name="Renfro C.M."/>
            <person name="Kuo A."/>
            <person name="Pangilinan J."/>
            <person name="Lipzen A."/>
            <person name="Keymanesh K."/>
            <person name="Savage E."/>
            <person name="Barry K."/>
            <person name="Grigoriev I.V."/>
            <person name="Riekhof W.R."/>
            <person name="Harris S.S."/>
        </authorList>
    </citation>
    <scope>NUCLEOTIDE SEQUENCE</scope>
    <source>
        <strain evidence="4">JF 03-4F</strain>
    </source>
</reference>
<evidence type="ECO:0000313" key="4">
    <source>
        <dbReference type="EMBL" id="KAI1613803.1"/>
    </source>
</evidence>
<dbReference type="SUPFAM" id="SSF51735">
    <property type="entry name" value="NAD(P)-binding Rossmann-fold domains"/>
    <property type="match status" value="1"/>
</dbReference>
<dbReference type="PRINTS" id="PR00081">
    <property type="entry name" value="GDHRDH"/>
</dbReference>
<dbReference type="InterPro" id="IPR020904">
    <property type="entry name" value="Sc_DH/Rdtase_CS"/>
</dbReference>
<organism evidence="4 5">
    <name type="scientific">Exophiala viscosa</name>
    <dbReference type="NCBI Taxonomy" id="2486360"/>
    <lineage>
        <taxon>Eukaryota</taxon>
        <taxon>Fungi</taxon>
        <taxon>Dikarya</taxon>
        <taxon>Ascomycota</taxon>
        <taxon>Pezizomycotina</taxon>
        <taxon>Eurotiomycetes</taxon>
        <taxon>Chaetothyriomycetidae</taxon>
        <taxon>Chaetothyriales</taxon>
        <taxon>Herpotrichiellaceae</taxon>
        <taxon>Exophiala</taxon>
    </lineage>
</organism>
<dbReference type="Gene3D" id="3.40.50.720">
    <property type="entry name" value="NAD(P)-binding Rossmann-like Domain"/>
    <property type="match status" value="1"/>
</dbReference>
<evidence type="ECO:0000313" key="5">
    <source>
        <dbReference type="Proteomes" id="UP001203852"/>
    </source>
</evidence>
<comment type="caution">
    <text evidence="4">The sequence shown here is derived from an EMBL/GenBank/DDBJ whole genome shotgun (WGS) entry which is preliminary data.</text>
</comment>
<dbReference type="PANTHER" id="PTHR44229">
    <property type="entry name" value="15-HYDROXYPROSTAGLANDIN DEHYDROGENASE [NAD(+)]"/>
    <property type="match status" value="1"/>
</dbReference>
<dbReference type="EMBL" id="MU404353">
    <property type="protein sequence ID" value="KAI1613803.1"/>
    <property type="molecule type" value="Genomic_DNA"/>
</dbReference>
<keyword evidence="2" id="KW-0521">NADP</keyword>
<dbReference type="PANTHER" id="PTHR44229:SF4">
    <property type="entry name" value="15-HYDROXYPROSTAGLANDIN DEHYDROGENASE [NAD(+)]"/>
    <property type="match status" value="1"/>
</dbReference>
<dbReference type="GO" id="GO:0016616">
    <property type="term" value="F:oxidoreductase activity, acting on the CH-OH group of donors, NAD or NADP as acceptor"/>
    <property type="evidence" value="ECO:0007669"/>
    <property type="project" value="TreeGrafter"/>
</dbReference>
<evidence type="ECO:0000256" key="3">
    <source>
        <dbReference type="ARBA" id="ARBA00023002"/>
    </source>
</evidence>
<dbReference type="PROSITE" id="PS00061">
    <property type="entry name" value="ADH_SHORT"/>
    <property type="match status" value="1"/>
</dbReference>